<dbReference type="PANTHER" id="PTHR48075">
    <property type="entry name" value="3-HYDROXYACYL-COA DEHYDROGENASE FAMILY PROTEIN"/>
    <property type="match status" value="1"/>
</dbReference>
<evidence type="ECO:0000259" key="4">
    <source>
        <dbReference type="Pfam" id="PF00725"/>
    </source>
</evidence>
<dbReference type="InterPro" id="IPR022694">
    <property type="entry name" value="3-OHacyl-CoA_DH"/>
</dbReference>
<gene>
    <name evidence="6" type="ORF">QMA01_00205</name>
</gene>
<comment type="similarity">
    <text evidence="2">Belongs to the 3-hydroxyacyl-CoA dehydrogenase family.</text>
</comment>
<keyword evidence="7" id="KW-1185">Reference proteome</keyword>
<feature type="domain" description="3-hydroxyacyl-CoA dehydrogenase NAD binding" evidence="5">
    <location>
        <begin position="5"/>
        <end position="183"/>
    </location>
</feature>
<comment type="pathway">
    <text evidence="1">Lipid metabolism; butanoate metabolism.</text>
</comment>
<organism evidence="6 7">
    <name type="scientific">Planococcus notacanthi</name>
    <dbReference type="NCBI Taxonomy" id="3035188"/>
    <lineage>
        <taxon>Bacteria</taxon>
        <taxon>Bacillati</taxon>
        <taxon>Bacillota</taxon>
        <taxon>Bacilli</taxon>
        <taxon>Bacillales</taxon>
        <taxon>Caryophanaceae</taxon>
        <taxon>Planococcus</taxon>
    </lineage>
</organism>
<sequence>MIKNLGVIGAGTMGFGIAFQFAINGVPSKLCDVSEETLATAKQKFDVYLNLFRSEGYEIRLSDEEIKKNISYTTSMEDLAGCDFIIESVSENLALKQKLFKQLDDICAPQTILASNTSSLKLSDITENVEKHKEQIVLTHFFNPPHIVPLVELLRTEHTREEVFNEVKAFLEQNGKVTIEVKKEVAGLVANRIQVAMAREALSLIEDGVVSEEDLDTAIFDGPGFRFSSSGLLKIIDFGGLDIWKVVLEELQPKIESQSRKFSIIEDRVANGSIGVKNGAGFYDYPGKGFNEYVMERDKKLVQHLLNTHPELKKKKEETAK</sequence>
<dbReference type="Gene3D" id="3.40.50.720">
    <property type="entry name" value="NAD(P)-binding Rossmann-like Domain"/>
    <property type="match status" value="1"/>
</dbReference>
<evidence type="ECO:0000313" key="7">
    <source>
        <dbReference type="Proteomes" id="UP001225873"/>
    </source>
</evidence>
<protein>
    <submittedName>
        <fullName evidence="6">3-hydroxyacyl-CoA dehydrogenase family protein</fullName>
    </submittedName>
</protein>
<accession>A0ABT7ZEZ3</accession>
<dbReference type="PANTHER" id="PTHR48075:SF5">
    <property type="entry name" value="3-HYDROXYBUTYRYL-COA DEHYDROGENASE"/>
    <property type="match status" value="1"/>
</dbReference>
<dbReference type="Gene3D" id="1.10.1040.10">
    <property type="entry name" value="N-(1-d-carboxylethyl)-l-norvaline Dehydrogenase, domain 2"/>
    <property type="match status" value="1"/>
</dbReference>
<evidence type="ECO:0000256" key="1">
    <source>
        <dbReference type="ARBA" id="ARBA00005086"/>
    </source>
</evidence>
<dbReference type="InterPro" id="IPR008927">
    <property type="entry name" value="6-PGluconate_DH-like_C_sf"/>
</dbReference>
<keyword evidence="3" id="KW-0560">Oxidoreductase</keyword>
<feature type="domain" description="3-hydroxyacyl-CoA dehydrogenase C-terminal" evidence="4">
    <location>
        <begin position="187"/>
        <end position="285"/>
    </location>
</feature>
<dbReference type="Proteomes" id="UP001225873">
    <property type="component" value="Unassembled WGS sequence"/>
</dbReference>
<evidence type="ECO:0000256" key="3">
    <source>
        <dbReference type="ARBA" id="ARBA00023002"/>
    </source>
</evidence>
<dbReference type="InterPro" id="IPR013328">
    <property type="entry name" value="6PGD_dom2"/>
</dbReference>
<dbReference type="Pfam" id="PF02737">
    <property type="entry name" value="3HCDH_N"/>
    <property type="match status" value="1"/>
</dbReference>
<dbReference type="InterPro" id="IPR036291">
    <property type="entry name" value="NAD(P)-bd_dom_sf"/>
</dbReference>
<dbReference type="PIRSF" id="PIRSF000105">
    <property type="entry name" value="HCDH"/>
    <property type="match status" value="1"/>
</dbReference>
<evidence type="ECO:0000259" key="5">
    <source>
        <dbReference type="Pfam" id="PF02737"/>
    </source>
</evidence>
<dbReference type="Pfam" id="PF00725">
    <property type="entry name" value="3HCDH"/>
    <property type="match status" value="1"/>
</dbReference>
<proteinExistence type="inferred from homology"/>
<dbReference type="InterPro" id="IPR006176">
    <property type="entry name" value="3-OHacyl-CoA_DH_NAD-bd"/>
</dbReference>
<evidence type="ECO:0000313" key="6">
    <source>
        <dbReference type="EMBL" id="MDN3425694.1"/>
    </source>
</evidence>
<reference evidence="6 7" key="1">
    <citation type="submission" date="2023-03" db="EMBL/GenBank/DDBJ databases">
        <authorList>
            <person name="Uniacke-Lowe S."/>
            <person name="Ross P."/>
            <person name="Hill C."/>
        </authorList>
    </citation>
    <scope>NUCLEOTIDE SEQUENCE [LARGE SCALE GENOMIC DNA]</scope>
    <source>
        <strain evidence="6 7">APC 4016</strain>
    </source>
</reference>
<dbReference type="EMBL" id="JASDCQ010000001">
    <property type="protein sequence ID" value="MDN3425694.1"/>
    <property type="molecule type" value="Genomic_DNA"/>
</dbReference>
<dbReference type="SUPFAM" id="SSF48179">
    <property type="entry name" value="6-phosphogluconate dehydrogenase C-terminal domain-like"/>
    <property type="match status" value="1"/>
</dbReference>
<dbReference type="InterPro" id="IPR006108">
    <property type="entry name" value="3HC_DH_C"/>
</dbReference>
<dbReference type="RefSeq" id="WP_290214032.1">
    <property type="nucleotide sequence ID" value="NZ_JASDCQ010000001.1"/>
</dbReference>
<comment type="caution">
    <text evidence="6">The sequence shown here is derived from an EMBL/GenBank/DDBJ whole genome shotgun (WGS) entry which is preliminary data.</text>
</comment>
<evidence type="ECO:0000256" key="2">
    <source>
        <dbReference type="ARBA" id="ARBA00009463"/>
    </source>
</evidence>
<dbReference type="SUPFAM" id="SSF51735">
    <property type="entry name" value="NAD(P)-binding Rossmann-fold domains"/>
    <property type="match status" value="1"/>
</dbReference>
<name>A0ABT7ZEZ3_9BACL</name>